<evidence type="ECO:0000313" key="2">
    <source>
        <dbReference type="EMBL" id="CUU56614.1"/>
    </source>
</evidence>
<dbReference type="AlphaFoldDB" id="A0A0S4QQ04"/>
<organism evidence="2 3">
    <name type="scientific">Parafrankia irregularis</name>
    <dbReference type="NCBI Taxonomy" id="795642"/>
    <lineage>
        <taxon>Bacteria</taxon>
        <taxon>Bacillati</taxon>
        <taxon>Actinomycetota</taxon>
        <taxon>Actinomycetes</taxon>
        <taxon>Frankiales</taxon>
        <taxon>Frankiaceae</taxon>
        <taxon>Parafrankia</taxon>
    </lineage>
</organism>
<reference evidence="3" key="1">
    <citation type="submission" date="2015-11" db="EMBL/GenBank/DDBJ databases">
        <authorList>
            <person name="Varghese N."/>
        </authorList>
    </citation>
    <scope>NUCLEOTIDE SEQUENCE [LARGE SCALE GENOMIC DNA]</scope>
    <source>
        <strain evidence="3">DSM 45899</strain>
    </source>
</reference>
<sequence length="821" mass="88130">MYEDEIARLRGEAEKAKARHDACLDRSSPALAEIRSRLLGQLNTLTGKIDAPIVLGAVGEYNSLKSTVLSVLLGVPLLLESSENPTTGNVTVLRLHAAPAGSSTRIVHAEVHFMSHDEFVRCADHVLGKLVTRATEENPALGAQQELADYCPVTDGWGRFNAWCRKRLWADQAGDVTIKQIAMELVMLRDAQARAANLLGRRRTIKPGLVSAGVRLPLPAAPPLDFPEPAPAPATPASNLADPVADLQENHLLEAFSLVRELRATVEADPENWPLPGLLGAVDLQIRDFPGFNAQHTQHRDLFVSGLGGEGIETFLNFVDTRKPAAPASLEFYALLRKLGMPAGQVARAPIVVATWFEDVKAPAGDGPLTLQTLFGGVSRLHGVCVVAESLTGARIDKGHRLDRLALVSTLPAMQSVGRHLEKVPQAEPGAWAVVAERLADGDPYSAAARDVREALTEYARDCGISALRSLVTSHVRTNGLANRLDQLNTAAAAVHAALTEHDWEVARLDAQGSPDANAAQEAVLTLVEELRDAARELRGGADSLRYAGRSEPSAPGTATAPLAALLDRAAEDALEEVRRWPFWPEFAQELSWEDTGFAVRAQQETPPGERPAIALSTQALTRRFGLSASRLVERYHKEVFDAVDGWERAERSRLFTPLAAALADPGILGVLATALSPERLGQLERLTGTRLVGHDPAAGPPSGLTDAARARLAGTGPVTPAGREPADAAPFPPGPHALPWNPGYEGDPAGSATRRHLTTVLRRRTEAITAVRDIVQGEVIELAAEISQQLTLEIDKLIRALPTEHELAAAPGDDPDDDYR</sequence>
<protein>
    <submittedName>
        <fullName evidence="2">Dynamin family protein</fullName>
    </submittedName>
</protein>
<dbReference type="InterPro" id="IPR027417">
    <property type="entry name" value="P-loop_NTPase"/>
</dbReference>
<proteinExistence type="predicted"/>
<feature type="region of interest" description="Disordered" evidence="1">
    <location>
        <begin position="715"/>
        <end position="752"/>
    </location>
</feature>
<dbReference type="RefSeq" id="WP_091277238.1">
    <property type="nucleotide sequence ID" value="NZ_FAOZ01000008.1"/>
</dbReference>
<dbReference type="Proteomes" id="UP000198802">
    <property type="component" value="Unassembled WGS sequence"/>
</dbReference>
<evidence type="ECO:0000256" key="1">
    <source>
        <dbReference type="SAM" id="MobiDB-lite"/>
    </source>
</evidence>
<name>A0A0S4QQ04_9ACTN</name>
<gene>
    <name evidence="2" type="ORF">Ga0074812_108142</name>
</gene>
<evidence type="ECO:0000313" key="3">
    <source>
        <dbReference type="Proteomes" id="UP000198802"/>
    </source>
</evidence>
<keyword evidence="3" id="KW-1185">Reference proteome</keyword>
<dbReference type="EMBL" id="FAOZ01000008">
    <property type="protein sequence ID" value="CUU56614.1"/>
    <property type="molecule type" value="Genomic_DNA"/>
</dbReference>
<accession>A0A0S4QQ04</accession>
<dbReference type="SUPFAM" id="SSF52540">
    <property type="entry name" value="P-loop containing nucleoside triphosphate hydrolases"/>
    <property type="match status" value="1"/>
</dbReference>